<dbReference type="RefSeq" id="WP_269309465.1">
    <property type="nucleotide sequence ID" value="NZ_CP098242.1"/>
</dbReference>
<sequence>MKFFMYFHICALQSHNRKRKKQENNTPSAQQDDGWKSKTGDLATARMGRQ</sequence>
<dbReference type="EMBL" id="CP098242">
    <property type="protein sequence ID" value="WAW10450.1"/>
    <property type="molecule type" value="Genomic_DNA"/>
</dbReference>
<feature type="region of interest" description="Disordered" evidence="1">
    <location>
        <begin position="15"/>
        <end position="50"/>
    </location>
</feature>
<gene>
    <name evidence="2" type="ORF">NB640_01965</name>
</gene>
<dbReference type="AlphaFoldDB" id="A0A9E9LZD9"/>
<evidence type="ECO:0000256" key="1">
    <source>
        <dbReference type="SAM" id="MobiDB-lite"/>
    </source>
</evidence>
<accession>A0A9E9LZD9</accession>
<dbReference type="KEGG" id="ovb:NB640_01965"/>
<evidence type="ECO:0000313" key="3">
    <source>
        <dbReference type="Proteomes" id="UP001156215"/>
    </source>
</evidence>
<reference evidence="2" key="1">
    <citation type="journal article" date="2022" name="Front. Microbiol.">
        <title>New perspectives on an old grouping: The genomic and phenotypic variability of Oxalobacter formigenes and the implications for calcium oxalate stone prevention.</title>
        <authorList>
            <person name="Chmiel J.A."/>
            <person name="Carr C."/>
            <person name="Stuivenberg G.A."/>
            <person name="Venema R."/>
            <person name="Chanyi R.M."/>
            <person name="Al K.F."/>
            <person name="Giguere D."/>
            <person name="Say H."/>
            <person name="Akouris P.P."/>
            <person name="Dominguez Romero S.A."/>
            <person name="Kwong A."/>
            <person name="Tai V."/>
            <person name="Koval S.F."/>
            <person name="Razvi H."/>
            <person name="Bjazevic J."/>
            <person name="Burton J.P."/>
        </authorList>
    </citation>
    <scope>NUCLEOTIDE SEQUENCE</scope>
    <source>
        <strain evidence="2">WoOx3</strain>
    </source>
</reference>
<protein>
    <submittedName>
        <fullName evidence="2">Uncharacterized protein</fullName>
    </submittedName>
</protein>
<name>A0A9E9LZD9_9BURK</name>
<proteinExistence type="predicted"/>
<evidence type="ECO:0000313" key="2">
    <source>
        <dbReference type="EMBL" id="WAW10450.1"/>
    </source>
</evidence>
<organism evidence="2 3">
    <name type="scientific">Oxalobacter vibrioformis</name>
    <dbReference type="NCBI Taxonomy" id="933080"/>
    <lineage>
        <taxon>Bacteria</taxon>
        <taxon>Pseudomonadati</taxon>
        <taxon>Pseudomonadota</taxon>
        <taxon>Betaproteobacteria</taxon>
        <taxon>Burkholderiales</taxon>
        <taxon>Oxalobacteraceae</taxon>
        <taxon>Oxalobacter</taxon>
    </lineage>
</organism>
<keyword evidence="3" id="KW-1185">Reference proteome</keyword>
<dbReference type="Proteomes" id="UP001156215">
    <property type="component" value="Chromosome"/>
</dbReference>